<evidence type="ECO:0000256" key="2">
    <source>
        <dbReference type="ARBA" id="ARBA00022801"/>
    </source>
</evidence>
<gene>
    <name evidence="4" type="ORF">UW84_C0054G0005</name>
</gene>
<dbReference type="PANTHER" id="PTHR46470:SF2">
    <property type="entry name" value="GLYCERALDEHYDE 3-PHOSPHATE PHOSPHATASE"/>
    <property type="match status" value="1"/>
</dbReference>
<dbReference type="SUPFAM" id="SSF56784">
    <property type="entry name" value="HAD-like"/>
    <property type="match status" value="1"/>
</dbReference>
<dbReference type="SFLD" id="SFLDS00003">
    <property type="entry name" value="Haloacid_Dehalogenase"/>
    <property type="match status" value="1"/>
</dbReference>
<dbReference type="EMBL" id="LCJW01000054">
    <property type="protein sequence ID" value="KKT84619.1"/>
    <property type="molecule type" value="Genomic_DNA"/>
</dbReference>
<dbReference type="AlphaFoldDB" id="A0A0G1NKC9"/>
<accession>A0A0G1NKC9</accession>
<dbReference type="InterPro" id="IPR051400">
    <property type="entry name" value="HAD-like_hydrolase"/>
</dbReference>
<evidence type="ECO:0000256" key="3">
    <source>
        <dbReference type="ARBA" id="ARBA00022842"/>
    </source>
</evidence>
<proteinExistence type="predicted"/>
<dbReference type="InterPro" id="IPR036412">
    <property type="entry name" value="HAD-like_sf"/>
</dbReference>
<dbReference type="GO" id="GO:0046872">
    <property type="term" value="F:metal ion binding"/>
    <property type="evidence" value="ECO:0007669"/>
    <property type="project" value="UniProtKB-KW"/>
</dbReference>
<dbReference type="Pfam" id="PF00702">
    <property type="entry name" value="Hydrolase"/>
    <property type="match status" value="1"/>
</dbReference>
<comment type="caution">
    <text evidence="4">The sequence shown here is derived from an EMBL/GenBank/DDBJ whole genome shotgun (WGS) entry which is preliminary data.</text>
</comment>
<dbReference type="InterPro" id="IPR023214">
    <property type="entry name" value="HAD_sf"/>
</dbReference>
<dbReference type="Gene3D" id="1.10.150.240">
    <property type="entry name" value="Putative phosphatase, domain 2"/>
    <property type="match status" value="1"/>
</dbReference>
<dbReference type="SFLD" id="SFLDG01129">
    <property type="entry name" value="C1.5:_HAD__Beta-PGM__Phosphata"/>
    <property type="match status" value="1"/>
</dbReference>
<dbReference type="Gene3D" id="3.40.50.1000">
    <property type="entry name" value="HAD superfamily/HAD-like"/>
    <property type="match status" value="1"/>
</dbReference>
<reference evidence="4 5" key="1">
    <citation type="journal article" date="2015" name="Nature">
        <title>rRNA introns, odd ribosomes, and small enigmatic genomes across a large radiation of phyla.</title>
        <authorList>
            <person name="Brown C.T."/>
            <person name="Hug L.A."/>
            <person name="Thomas B.C."/>
            <person name="Sharon I."/>
            <person name="Castelle C.J."/>
            <person name="Singh A."/>
            <person name="Wilkins M.J."/>
            <person name="Williams K.H."/>
            <person name="Banfield J.F."/>
        </authorList>
    </citation>
    <scope>NUCLEOTIDE SEQUENCE [LARGE SCALE GENOMIC DNA]</scope>
</reference>
<evidence type="ECO:0000313" key="4">
    <source>
        <dbReference type="EMBL" id="KKT84619.1"/>
    </source>
</evidence>
<keyword evidence="3" id="KW-0460">Magnesium</keyword>
<dbReference type="PANTHER" id="PTHR46470">
    <property type="entry name" value="N-ACYLNEURAMINATE-9-PHOSPHATASE"/>
    <property type="match status" value="1"/>
</dbReference>
<protein>
    <submittedName>
        <fullName evidence="4">Hydrolase, HAD-superfamily</fullName>
    </submittedName>
</protein>
<sequence>MGIVGGVYRIGKVPISKIGARKGMQVRVLSPPLDSFMLEIDRDPLFNEAKENLDRLGIEAILFDLDDTLIYTSEIFILYMQEYASAVAEKIGMEAGEVMEALRSINDEEFKRMGVNPKRWEVVVEKLAKRFGHGEKEVLEGLEVLMKIYSIEPRMRRGVGGMLKVFRESRIKMVLVTHANVEWTNFKLDRSGLWEYFETVIIVDENGHKKSEDWKRGMDAVGVRPENCLVVGDSLGGDIRPGDELGARTVWLPSPWSVYRQGEVPERTVVIDEIFDLLTALGRLG</sequence>
<keyword evidence="1" id="KW-0479">Metal-binding</keyword>
<name>A0A0G1NKC9_9BACT</name>
<dbReference type="InterPro" id="IPR023198">
    <property type="entry name" value="PGP-like_dom2"/>
</dbReference>
<organism evidence="4 5">
    <name type="scientific">Candidatus Collierbacteria bacterium GW2011_GWA2_44_99</name>
    <dbReference type="NCBI Taxonomy" id="1618380"/>
    <lineage>
        <taxon>Bacteria</taxon>
        <taxon>Candidatus Collieribacteriota</taxon>
    </lineage>
</organism>
<dbReference type="Proteomes" id="UP000034797">
    <property type="component" value="Unassembled WGS sequence"/>
</dbReference>
<evidence type="ECO:0000256" key="1">
    <source>
        <dbReference type="ARBA" id="ARBA00022723"/>
    </source>
</evidence>
<evidence type="ECO:0000313" key="5">
    <source>
        <dbReference type="Proteomes" id="UP000034797"/>
    </source>
</evidence>
<dbReference type="GO" id="GO:0016791">
    <property type="term" value="F:phosphatase activity"/>
    <property type="evidence" value="ECO:0007669"/>
    <property type="project" value="TreeGrafter"/>
</dbReference>
<keyword evidence="2 4" id="KW-0378">Hydrolase</keyword>